<dbReference type="GO" id="GO:0003700">
    <property type="term" value="F:DNA-binding transcription factor activity"/>
    <property type="evidence" value="ECO:0007669"/>
    <property type="project" value="InterPro"/>
</dbReference>
<reference evidence="2" key="1">
    <citation type="submission" date="2023-09" db="EMBL/GenBank/DDBJ databases">
        <title>Demequina sp. a novel bacteria isolated from Capsicum annuum.</title>
        <authorList>
            <person name="Humaira Z."/>
            <person name="Lee J."/>
            <person name="Cho D."/>
        </authorList>
    </citation>
    <scope>NUCLEOTIDE SEQUENCE</scope>
    <source>
        <strain evidence="2">PMTSA13</strain>
    </source>
</reference>
<dbReference type="Gene3D" id="1.10.10.10">
    <property type="entry name" value="Winged helix-like DNA-binding domain superfamily/Winged helix DNA-binding domain"/>
    <property type="match status" value="1"/>
</dbReference>
<dbReference type="Pfam" id="PF12802">
    <property type="entry name" value="MarR_2"/>
    <property type="match status" value="1"/>
</dbReference>
<dbReference type="InterPro" id="IPR052526">
    <property type="entry name" value="HTH-type_Bedaq_tolerance"/>
</dbReference>
<dbReference type="SUPFAM" id="SSF46785">
    <property type="entry name" value="Winged helix' DNA-binding domain"/>
    <property type="match status" value="1"/>
</dbReference>
<gene>
    <name evidence="2" type="ORF">RN607_09480</name>
</gene>
<dbReference type="RefSeq" id="WP_313542211.1">
    <property type="nucleotide sequence ID" value="NZ_CP134880.1"/>
</dbReference>
<dbReference type="SMART" id="SM00347">
    <property type="entry name" value="HTH_MARR"/>
    <property type="match status" value="1"/>
</dbReference>
<dbReference type="PANTHER" id="PTHR39515:SF2">
    <property type="entry name" value="HTH-TYPE TRANSCRIPTIONAL REGULATOR RV0880"/>
    <property type="match status" value="1"/>
</dbReference>
<name>A0AA96JC50_9MICO</name>
<dbReference type="InterPro" id="IPR036390">
    <property type="entry name" value="WH_DNA-bd_sf"/>
</dbReference>
<evidence type="ECO:0000313" key="2">
    <source>
        <dbReference type="EMBL" id="WNM26431.1"/>
    </source>
</evidence>
<dbReference type="EMBL" id="CP134880">
    <property type="protein sequence ID" value="WNM26431.1"/>
    <property type="molecule type" value="Genomic_DNA"/>
</dbReference>
<protein>
    <submittedName>
        <fullName evidence="2">MarR family winged helix-turn-helix transcriptional regulator</fullName>
    </submittedName>
</protein>
<dbReference type="Proteomes" id="UP001303408">
    <property type="component" value="Chromosome"/>
</dbReference>
<dbReference type="InterPro" id="IPR000835">
    <property type="entry name" value="HTH_MarR-typ"/>
</dbReference>
<dbReference type="InterPro" id="IPR036388">
    <property type="entry name" value="WH-like_DNA-bd_sf"/>
</dbReference>
<dbReference type="KEGG" id="dcp:RN607_09480"/>
<organism evidence="2">
    <name type="scientific">Demequina capsici</name>
    <dbReference type="NCBI Taxonomy" id="3075620"/>
    <lineage>
        <taxon>Bacteria</taxon>
        <taxon>Bacillati</taxon>
        <taxon>Actinomycetota</taxon>
        <taxon>Actinomycetes</taxon>
        <taxon>Micrococcales</taxon>
        <taxon>Demequinaceae</taxon>
        <taxon>Demequina</taxon>
    </lineage>
</organism>
<dbReference type="AlphaFoldDB" id="A0AA96JC50"/>
<sequence length="142" mass="15216">METERRTALEQLLAQSHRVTRIAAAATGSATPSSHRSVLALLARDGDHRVGEIAAELRLTQPGATQVVTALAEEGLVERCADPDDGRATRVSITPAGRTSVDHWRRDLSDALSPMLGELDDDDWAAIARTAALLASIDRSPR</sequence>
<feature type="domain" description="HTH marR-type" evidence="1">
    <location>
        <begin position="6"/>
        <end position="139"/>
    </location>
</feature>
<accession>A0AA96JC50</accession>
<dbReference type="PANTHER" id="PTHR39515">
    <property type="entry name" value="CONSERVED PROTEIN"/>
    <property type="match status" value="1"/>
</dbReference>
<evidence type="ECO:0000259" key="1">
    <source>
        <dbReference type="PROSITE" id="PS50995"/>
    </source>
</evidence>
<dbReference type="PROSITE" id="PS50995">
    <property type="entry name" value="HTH_MARR_2"/>
    <property type="match status" value="1"/>
</dbReference>
<proteinExistence type="predicted"/>